<dbReference type="InterPro" id="IPR020846">
    <property type="entry name" value="MFS_dom"/>
</dbReference>
<feature type="compositionally biased region" description="Basic and acidic residues" evidence="3">
    <location>
        <begin position="33"/>
        <end position="44"/>
    </location>
</feature>
<evidence type="ECO:0000256" key="3">
    <source>
        <dbReference type="SAM" id="MobiDB-lite"/>
    </source>
</evidence>
<feature type="transmembrane region" description="Helical" evidence="4">
    <location>
        <begin position="53"/>
        <end position="74"/>
    </location>
</feature>
<evidence type="ECO:0000313" key="6">
    <source>
        <dbReference type="EMBL" id="KAL2058940.1"/>
    </source>
</evidence>
<dbReference type="Proteomes" id="UP001590951">
    <property type="component" value="Unassembled WGS sequence"/>
</dbReference>
<feature type="transmembrane region" description="Helical" evidence="4">
    <location>
        <begin position="185"/>
        <end position="204"/>
    </location>
</feature>
<feature type="transmembrane region" description="Helical" evidence="4">
    <location>
        <begin position="249"/>
        <end position="271"/>
    </location>
</feature>
<keyword evidence="4" id="KW-0812">Transmembrane</keyword>
<sequence>MGSNEAFALSAFDHAVSSSYQCGQPSIHRRPSRQGEHEQEHDSLPRAGGGKDAWLFLLGGFCIEALIWGFPYSFGLFQEYYTTHAPFSDEPVGIAVIGTLALGIMYLGPPFTFGLLQRFPHQRRRFAVAGLVITSFALVGSSFATRVWHLILTQGVLYAVGGSILYFPTIIFLDEWFIRRKGLAYGVMWAGTGVSGVCVPFIMNWGLNKYSFSTMLGAWPIVLVLLAGPHVKPRIPVSPTSYRRPISVAFLKTSTFWILQTGNILQGLGFFMPNIYLPSYARALGLSSIAGTVTITLFNSMSVFGQVIQGALTDRFHVTTVILMSTIGATLSIFLLWGLSASLPILCIFSVVYGLSAGGFSSTWTGATQEIRKRDDNAELGMVFGLLAAGRGIGSVVSGSLSEALLSGEPWRGEAKLGCGTGYGLLIVFTGISAMFGGFSWFGRRAGWV</sequence>
<keyword evidence="7" id="KW-1185">Reference proteome</keyword>
<reference evidence="6 7" key="1">
    <citation type="submission" date="2024-09" db="EMBL/GenBank/DDBJ databases">
        <title>Rethinking Asexuality: The Enigmatic Case of Functional Sexual Genes in Lepraria (Stereocaulaceae).</title>
        <authorList>
            <person name="Doellman M."/>
            <person name="Sun Y."/>
            <person name="Barcenas-Pena A."/>
            <person name="Lumbsch H.T."/>
            <person name="Grewe F."/>
        </authorList>
    </citation>
    <scope>NUCLEOTIDE SEQUENCE [LARGE SCALE GENOMIC DNA]</scope>
    <source>
        <strain evidence="6 7">Grewe 0041</strain>
    </source>
</reference>
<evidence type="ECO:0000256" key="4">
    <source>
        <dbReference type="SAM" id="Phobius"/>
    </source>
</evidence>
<evidence type="ECO:0000313" key="7">
    <source>
        <dbReference type="Proteomes" id="UP001590951"/>
    </source>
</evidence>
<feature type="transmembrane region" description="Helical" evidence="4">
    <location>
        <begin position="128"/>
        <end position="149"/>
    </location>
</feature>
<name>A0ABR4BMC5_9LECA</name>
<keyword evidence="4" id="KW-0472">Membrane</keyword>
<feature type="transmembrane region" description="Helical" evidence="4">
    <location>
        <begin position="94"/>
        <end position="116"/>
    </location>
</feature>
<dbReference type="PANTHER" id="PTHR11360:SF287">
    <property type="entry name" value="MFS MONOCARBOXYLATE TRANSPORTER"/>
    <property type="match status" value="1"/>
</dbReference>
<dbReference type="PROSITE" id="PS50850">
    <property type="entry name" value="MFS"/>
    <property type="match status" value="1"/>
</dbReference>
<dbReference type="InterPro" id="IPR050327">
    <property type="entry name" value="Proton-linked_MCT"/>
</dbReference>
<feature type="transmembrane region" description="Helical" evidence="4">
    <location>
        <begin position="155"/>
        <end position="173"/>
    </location>
</feature>
<dbReference type="SUPFAM" id="SSF103473">
    <property type="entry name" value="MFS general substrate transporter"/>
    <property type="match status" value="1"/>
</dbReference>
<feature type="transmembrane region" description="Helical" evidence="4">
    <location>
        <begin position="316"/>
        <end position="337"/>
    </location>
</feature>
<dbReference type="Gene3D" id="1.20.1250.20">
    <property type="entry name" value="MFS general substrate transporter like domains"/>
    <property type="match status" value="2"/>
</dbReference>
<dbReference type="Pfam" id="PF07690">
    <property type="entry name" value="MFS_1"/>
    <property type="match status" value="1"/>
</dbReference>
<dbReference type="InterPro" id="IPR036259">
    <property type="entry name" value="MFS_trans_sf"/>
</dbReference>
<feature type="region of interest" description="Disordered" evidence="3">
    <location>
        <begin position="22"/>
        <end position="46"/>
    </location>
</feature>
<comment type="caution">
    <text evidence="6">The sequence shown here is derived from an EMBL/GenBank/DDBJ whole genome shotgun (WGS) entry which is preliminary data.</text>
</comment>
<evidence type="ECO:0000256" key="1">
    <source>
        <dbReference type="ARBA" id="ARBA00004141"/>
    </source>
</evidence>
<evidence type="ECO:0000256" key="2">
    <source>
        <dbReference type="ARBA" id="ARBA00006727"/>
    </source>
</evidence>
<dbReference type="InterPro" id="IPR011701">
    <property type="entry name" value="MFS"/>
</dbReference>
<feature type="domain" description="Major facilitator superfamily (MFS) profile" evidence="5">
    <location>
        <begin position="255"/>
        <end position="449"/>
    </location>
</feature>
<dbReference type="PANTHER" id="PTHR11360">
    <property type="entry name" value="MONOCARBOXYLATE TRANSPORTER"/>
    <property type="match status" value="1"/>
</dbReference>
<evidence type="ECO:0000259" key="5">
    <source>
        <dbReference type="PROSITE" id="PS50850"/>
    </source>
</evidence>
<organism evidence="6 7">
    <name type="scientific">Lepraria finkii</name>
    <dbReference type="NCBI Taxonomy" id="1340010"/>
    <lineage>
        <taxon>Eukaryota</taxon>
        <taxon>Fungi</taxon>
        <taxon>Dikarya</taxon>
        <taxon>Ascomycota</taxon>
        <taxon>Pezizomycotina</taxon>
        <taxon>Lecanoromycetes</taxon>
        <taxon>OSLEUM clade</taxon>
        <taxon>Lecanoromycetidae</taxon>
        <taxon>Lecanorales</taxon>
        <taxon>Lecanorineae</taxon>
        <taxon>Stereocaulaceae</taxon>
        <taxon>Lepraria</taxon>
    </lineage>
</organism>
<comment type="similarity">
    <text evidence="2">Belongs to the major facilitator superfamily. Monocarboxylate porter (TC 2.A.1.13) family.</text>
</comment>
<feature type="transmembrane region" description="Helical" evidence="4">
    <location>
        <begin position="343"/>
        <end position="368"/>
    </location>
</feature>
<proteinExistence type="inferred from homology"/>
<keyword evidence="4" id="KW-1133">Transmembrane helix</keyword>
<comment type="subcellular location">
    <subcellularLocation>
        <location evidence="1">Membrane</location>
        <topology evidence="1">Multi-pass membrane protein</topology>
    </subcellularLocation>
</comment>
<feature type="transmembrane region" description="Helical" evidence="4">
    <location>
        <begin position="421"/>
        <end position="442"/>
    </location>
</feature>
<gene>
    <name evidence="6" type="ORF">ABVK25_000232</name>
</gene>
<feature type="transmembrane region" description="Helical" evidence="4">
    <location>
        <begin position="283"/>
        <end position="304"/>
    </location>
</feature>
<protein>
    <recommendedName>
        <fullName evidence="5">Major facilitator superfamily (MFS) profile domain-containing protein</fullName>
    </recommendedName>
</protein>
<accession>A0ABR4BMC5</accession>
<dbReference type="EMBL" id="JBHFEH010000001">
    <property type="protein sequence ID" value="KAL2058940.1"/>
    <property type="molecule type" value="Genomic_DNA"/>
</dbReference>